<dbReference type="AlphaFoldDB" id="A0A645A6Q2"/>
<dbReference type="InterPro" id="IPR004843">
    <property type="entry name" value="Calcineurin-like_PHP"/>
</dbReference>
<dbReference type="GO" id="GO:0009245">
    <property type="term" value="P:lipid A biosynthetic process"/>
    <property type="evidence" value="ECO:0007669"/>
    <property type="project" value="TreeGrafter"/>
</dbReference>
<dbReference type="GO" id="GO:0008758">
    <property type="term" value="F:UDP-2,3-diacylglucosamine hydrolase activity"/>
    <property type="evidence" value="ECO:0007669"/>
    <property type="project" value="TreeGrafter"/>
</dbReference>
<accession>A0A645A6Q2</accession>
<protein>
    <recommendedName>
        <fullName evidence="3">Calcineurin-like phosphoesterase domain-containing protein</fullName>
    </recommendedName>
</protein>
<dbReference type="Gene3D" id="3.60.21.10">
    <property type="match status" value="1"/>
</dbReference>
<gene>
    <name evidence="4" type="primary">ypbG_4</name>
    <name evidence="4" type="ORF">SDC9_95342</name>
</gene>
<sequence>MNKLEIANYVIENKKIPREFNDYVIVQISDLHNRSFGKNNINLINEIDKINPQIVFITGDIIDGENKNFQVALNLLENLTNKYQVYYITGNHEQKALIKRYKELYKEYFKKLQYLSAIHLDNEKIQIKKDKSHINIYGLTVPFKCYKYLFDKDKSIYLDKSFLQNNLPLINKNEYNILLVHTPFYFDEYEKWGADLILAGHVHGGIIRLPIIGGLLSPNRQFFPKYDLGKFDKNNSTMIVTKGLGRSKVLVRINCKPEVVKITLKSKHY</sequence>
<keyword evidence="2" id="KW-0378">Hydrolase</keyword>
<feature type="domain" description="Calcineurin-like phosphoesterase" evidence="3">
    <location>
        <begin position="25"/>
        <end position="204"/>
    </location>
</feature>
<evidence type="ECO:0000256" key="2">
    <source>
        <dbReference type="ARBA" id="ARBA00022801"/>
    </source>
</evidence>
<dbReference type="GO" id="GO:0016020">
    <property type="term" value="C:membrane"/>
    <property type="evidence" value="ECO:0007669"/>
    <property type="project" value="GOC"/>
</dbReference>
<dbReference type="CDD" id="cd07385">
    <property type="entry name" value="MPP_YkuE_C"/>
    <property type="match status" value="1"/>
</dbReference>
<organism evidence="4">
    <name type="scientific">bioreactor metagenome</name>
    <dbReference type="NCBI Taxonomy" id="1076179"/>
    <lineage>
        <taxon>unclassified sequences</taxon>
        <taxon>metagenomes</taxon>
        <taxon>ecological metagenomes</taxon>
    </lineage>
</organism>
<dbReference type="Pfam" id="PF00149">
    <property type="entry name" value="Metallophos"/>
    <property type="match status" value="1"/>
</dbReference>
<evidence type="ECO:0000256" key="1">
    <source>
        <dbReference type="ARBA" id="ARBA00022723"/>
    </source>
</evidence>
<dbReference type="PANTHER" id="PTHR31302:SF31">
    <property type="entry name" value="PHOSPHODIESTERASE YAEI"/>
    <property type="match status" value="1"/>
</dbReference>
<dbReference type="EMBL" id="VSSQ01012178">
    <property type="protein sequence ID" value="MPM48616.1"/>
    <property type="molecule type" value="Genomic_DNA"/>
</dbReference>
<dbReference type="PANTHER" id="PTHR31302">
    <property type="entry name" value="TRANSMEMBRANE PROTEIN WITH METALLOPHOSPHOESTERASE DOMAIN-RELATED"/>
    <property type="match status" value="1"/>
</dbReference>
<evidence type="ECO:0000313" key="4">
    <source>
        <dbReference type="EMBL" id="MPM48616.1"/>
    </source>
</evidence>
<dbReference type="InterPro" id="IPR029052">
    <property type="entry name" value="Metallo-depent_PP-like"/>
</dbReference>
<evidence type="ECO:0000259" key="3">
    <source>
        <dbReference type="Pfam" id="PF00149"/>
    </source>
</evidence>
<dbReference type="SUPFAM" id="SSF56300">
    <property type="entry name" value="Metallo-dependent phosphatases"/>
    <property type="match status" value="1"/>
</dbReference>
<dbReference type="GO" id="GO:0046872">
    <property type="term" value="F:metal ion binding"/>
    <property type="evidence" value="ECO:0007669"/>
    <property type="project" value="UniProtKB-KW"/>
</dbReference>
<reference evidence="4" key="1">
    <citation type="submission" date="2019-08" db="EMBL/GenBank/DDBJ databases">
        <authorList>
            <person name="Kucharzyk K."/>
            <person name="Murdoch R.W."/>
            <person name="Higgins S."/>
            <person name="Loffler F."/>
        </authorList>
    </citation>
    <scope>NUCLEOTIDE SEQUENCE</scope>
</reference>
<name>A0A645A6Q2_9ZZZZ</name>
<proteinExistence type="predicted"/>
<dbReference type="InterPro" id="IPR051158">
    <property type="entry name" value="Metallophosphoesterase_sf"/>
</dbReference>
<keyword evidence="1" id="KW-0479">Metal-binding</keyword>
<comment type="caution">
    <text evidence="4">The sequence shown here is derived from an EMBL/GenBank/DDBJ whole genome shotgun (WGS) entry which is preliminary data.</text>
</comment>